<reference evidence="4" key="2">
    <citation type="submission" date="2021-04" db="EMBL/GenBank/DDBJ databases">
        <authorList>
            <person name="Gilroy R."/>
        </authorList>
    </citation>
    <scope>NUCLEOTIDE SEQUENCE</scope>
    <source>
        <strain evidence="4">5134</strain>
    </source>
</reference>
<dbReference type="Gene3D" id="3.55.50.30">
    <property type="match status" value="1"/>
</dbReference>
<feature type="domain" description="Protein FecR C-terminal" evidence="3">
    <location>
        <begin position="316"/>
        <end position="385"/>
    </location>
</feature>
<gene>
    <name evidence="4" type="ORF">H9828_05565</name>
</gene>
<dbReference type="PANTHER" id="PTHR30273">
    <property type="entry name" value="PERIPLASMIC SIGNAL SENSOR AND SIGMA FACTOR ACTIVATOR FECR-RELATED"/>
    <property type="match status" value="1"/>
</dbReference>
<keyword evidence="1" id="KW-0812">Transmembrane</keyword>
<evidence type="ECO:0000313" key="4">
    <source>
        <dbReference type="EMBL" id="HIY68864.1"/>
    </source>
</evidence>
<keyword evidence="1" id="KW-1133">Transmembrane helix</keyword>
<dbReference type="InterPro" id="IPR012373">
    <property type="entry name" value="Ferrdict_sens_TM"/>
</dbReference>
<reference evidence="4" key="1">
    <citation type="journal article" date="2021" name="PeerJ">
        <title>Extensive microbial diversity within the chicken gut microbiome revealed by metagenomics and culture.</title>
        <authorList>
            <person name="Gilroy R."/>
            <person name="Ravi A."/>
            <person name="Getino M."/>
            <person name="Pursley I."/>
            <person name="Horton D.L."/>
            <person name="Alikhan N.F."/>
            <person name="Baker D."/>
            <person name="Gharbi K."/>
            <person name="Hall N."/>
            <person name="Watson M."/>
            <person name="Adriaenssens E.M."/>
            <person name="Foster-Nyarko E."/>
            <person name="Jarju S."/>
            <person name="Secka A."/>
            <person name="Antonio M."/>
            <person name="Oren A."/>
            <person name="Chaudhuri R.R."/>
            <person name="La Ragione R."/>
            <person name="Hildebrand F."/>
            <person name="Pallen M.J."/>
        </authorList>
    </citation>
    <scope>NUCLEOTIDE SEQUENCE</scope>
    <source>
        <strain evidence="4">5134</strain>
    </source>
</reference>
<protein>
    <submittedName>
        <fullName evidence="4">DUF4974 domain-containing protein</fullName>
    </submittedName>
</protein>
<evidence type="ECO:0000259" key="2">
    <source>
        <dbReference type="Pfam" id="PF04773"/>
    </source>
</evidence>
<organism evidence="4 5">
    <name type="scientific">Candidatus Alistipes intestinigallinarum</name>
    <dbReference type="NCBI Taxonomy" id="2838440"/>
    <lineage>
        <taxon>Bacteria</taxon>
        <taxon>Pseudomonadati</taxon>
        <taxon>Bacteroidota</taxon>
        <taxon>Bacteroidia</taxon>
        <taxon>Bacteroidales</taxon>
        <taxon>Rikenellaceae</taxon>
        <taxon>Alistipes</taxon>
    </lineage>
</organism>
<dbReference type="Proteomes" id="UP000886844">
    <property type="component" value="Unassembled WGS sequence"/>
</dbReference>
<evidence type="ECO:0000313" key="5">
    <source>
        <dbReference type="Proteomes" id="UP000886844"/>
    </source>
</evidence>
<dbReference type="InterPro" id="IPR006860">
    <property type="entry name" value="FecR"/>
</dbReference>
<proteinExistence type="predicted"/>
<feature type="transmembrane region" description="Helical" evidence="1">
    <location>
        <begin position="88"/>
        <end position="110"/>
    </location>
</feature>
<dbReference type="AlphaFoldDB" id="A0A9D1YZU4"/>
<accession>A0A9D1YZU4</accession>
<dbReference type="Pfam" id="PF16344">
    <property type="entry name" value="FecR_C"/>
    <property type="match status" value="1"/>
</dbReference>
<dbReference type="GO" id="GO:0016989">
    <property type="term" value="F:sigma factor antagonist activity"/>
    <property type="evidence" value="ECO:0007669"/>
    <property type="project" value="TreeGrafter"/>
</dbReference>
<dbReference type="Pfam" id="PF04773">
    <property type="entry name" value="FecR"/>
    <property type="match status" value="1"/>
</dbReference>
<dbReference type="InterPro" id="IPR032508">
    <property type="entry name" value="FecR_C"/>
</dbReference>
<evidence type="ECO:0000256" key="1">
    <source>
        <dbReference type="SAM" id="Phobius"/>
    </source>
</evidence>
<feature type="domain" description="FecR protein" evidence="2">
    <location>
        <begin position="180"/>
        <end position="269"/>
    </location>
</feature>
<keyword evidence="1" id="KW-0472">Membrane</keyword>
<comment type="caution">
    <text evidence="4">The sequence shown here is derived from an EMBL/GenBank/DDBJ whole genome shotgun (WGS) entry which is preliminary data.</text>
</comment>
<dbReference type="PANTHER" id="PTHR30273:SF2">
    <property type="entry name" value="PROTEIN FECR"/>
    <property type="match status" value="1"/>
</dbReference>
<dbReference type="Gene3D" id="2.60.120.1440">
    <property type="match status" value="1"/>
</dbReference>
<dbReference type="EMBL" id="DXDA01000048">
    <property type="protein sequence ID" value="HIY68864.1"/>
    <property type="molecule type" value="Genomic_DNA"/>
</dbReference>
<name>A0A9D1YZU4_9BACT</name>
<dbReference type="FunFam" id="2.60.120.1440:FF:000001">
    <property type="entry name" value="Putative anti-sigma factor"/>
    <property type="match status" value="1"/>
</dbReference>
<evidence type="ECO:0000259" key="3">
    <source>
        <dbReference type="Pfam" id="PF16344"/>
    </source>
</evidence>
<sequence length="389" mass="44434">MIDEHDERICRLFFKRIAGIISDREQAELDAWRQESEAHEALYERMLDPAYLEREYKRRRTIDCERPRLDMQRRIRAERMRRQRIPRLIVTTAAAAAVILLVIFGGRIGLQRPIPTETESVVAELPAIRPGVTQATLTSETGERITLGADEASNSARIASYTLKTPVHETPRQLCLDVPRGGEFRIVLEDSTEVWLNAESRLTYPESFSGSERRVAVTGEAYFKVARDEARPFYVETDGQLVKVYGTEFNIRSYAEDRDIYTTLVSGSIALSRLGDARSGELLLTPGHQALFNKNDEATSVKEVDTQVVTSWRHGRFVFEEQNLEQIMRDLSRWYDFDYAFEDDALRQIVFMGSIPRYSEFATALAILEKSGGLTFQVEGTHVVIARAR</sequence>